<keyword evidence="1" id="KW-0472">Membrane</keyword>
<feature type="transmembrane region" description="Helical" evidence="1">
    <location>
        <begin position="133"/>
        <end position="152"/>
    </location>
</feature>
<sequence>MSDIFKSSITLDSAPVPVTVAGIAIIATRCLSVLMLANALGYSELANFVHRSAQSWDATLIFIASQLIFLFELRCAFTLMRGSNRGRWGYVVTQVIVLIYMLFASLGGIYPEIFSIDGDNNVQIIHHTLAQKIPDLLVLMLLFLPASSRAFFRKR</sequence>
<feature type="transmembrane region" description="Helical" evidence="1">
    <location>
        <begin position="91"/>
        <end position="113"/>
    </location>
</feature>
<dbReference type="Pfam" id="PF10767">
    <property type="entry name" value="YbjO_DH-like"/>
    <property type="match status" value="1"/>
</dbReference>
<reference evidence="2 3" key="1">
    <citation type="submission" date="2019-06" db="EMBL/GenBank/DDBJ databases">
        <title>Taxogenomics and systematics of the genus Pantoea.</title>
        <authorList>
            <person name="Tambong J.T."/>
        </authorList>
    </citation>
    <scope>NUCLEOTIDE SEQUENCE [LARGE SCALE GENOMIC DNA]</scope>
    <source>
        <strain evidence="2 3">LMG 24200</strain>
    </source>
</reference>
<evidence type="ECO:0000256" key="1">
    <source>
        <dbReference type="SAM" id="Phobius"/>
    </source>
</evidence>
<accession>A0A506Q4P6</accession>
<dbReference type="OrthoDB" id="6546659at2"/>
<evidence type="ECO:0000313" key="3">
    <source>
        <dbReference type="Proteomes" id="UP000317747"/>
    </source>
</evidence>
<comment type="caution">
    <text evidence="2">The sequence shown here is derived from an EMBL/GenBank/DDBJ whole genome shotgun (WGS) entry which is preliminary data.</text>
</comment>
<dbReference type="RefSeq" id="WP_128085267.1">
    <property type="nucleotide sequence ID" value="NZ_CP071405.1"/>
</dbReference>
<keyword evidence="1" id="KW-1133">Transmembrane helix</keyword>
<dbReference type="Proteomes" id="UP000317747">
    <property type="component" value="Unassembled WGS sequence"/>
</dbReference>
<dbReference type="InterPro" id="IPR019703">
    <property type="entry name" value="YbjO_DH-like"/>
</dbReference>
<evidence type="ECO:0000313" key="2">
    <source>
        <dbReference type="EMBL" id="TPV40672.1"/>
    </source>
</evidence>
<feature type="transmembrane region" description="Helical" evidence="1">
    <location>
        <begin position="20"/>
        <end position="40"/>
    </location>
</feature>
<gene>
    <name evidence="2" type="ORF">FJW01_13285</name>
</gene>
<organism evidence="2 3">
    <name type="scientific">Pantoea deleyi</name>
    <dbReference type="NCBI Taxonomy" id="470932"/>
    <lineage>
        <taxon>Bacteria</taxon>
        <taxon>Pseudomonadati</taxon>
        <taxon>Pseudomonadota</taxon>
        <taxon>Gammaproteobacteria</taxon>
        <taxon>Enterobacterales</taxon>
        <taxon>Erwiniaceae</taxon>
        <taxon>Pantoea</taxon>
    </lineage>
</organism>
<keyword evidence="3" id="KW-1185">Reference proteome</keyword>
<dbReference type="AlphaFoldDB" id="A0A506Q4P6"/>
<keyword evidence="1" id="KW-0812">Transmembrane</keyword>
<protein>
    <submittedName>
        <fullName evidence="2">DUF2593 family protein</fullName>
    </submittedName>
</protein>
<proteinExistence type="predicted"/>
<dbReference type="EMBL" id="VHJA01000060">
    <property type="protein sequence ID" value="TPV40672.1"/>
    <property type="molecule type" value="Genomic_DNA"/>
</dbReference>
<name>A0A506Q4P6_9GAMM</name>